<evidence type="ECO:0000313" key="5">
    <source>
        <dbReference type="EMBL" id="KMS93505.1"/>
    </source>
</evidence>
<dbReference type="EMBL" id="KQ101984">
    <property type="protein sequence ID" value="KMS93505.1"/>
    <property type="molecule type" value="Genomic_DNA"/>
</dbReference>
<sequence>MLAKRIFILTGAGVSAESGLSTFRDKGGIWARYSIEEVASIQGYERDPVKVLNFYNMRKSTHGGVEPNAAHIALGQLQSHWAERGGSVTICTQNVDNLHERGGARVIHMHGEIAKARCHDCNALAPYDGDLSLELGCGACGRTGGMRPHVVWFGETPLFMDEIYEALAAADLFVSIGTSGNV</sequence>
<dbReference type="Pfam" id="PF02146">
    <property type="entry name" value="SIR2"/>
    <property type="match status" value="1"/>
</dbReference>
<dbReference type="InterPro" id="IPR026591">
    <property type="entry name" value="Sirtuin_cat_small_dom_sf"/>
</dbReference>
<gene>
    <name evidence="5" type="ORF">BVRB_030800</name>
</gene>
<feature type="domain" description="Deacetylase sirtuin-type" evidence="4">
    <location>
        <begin position="1"/>
        <end position="182"/>
    </location>
</feature>
<dbReference type="Gramene" id="KMS93505">
    <property type="protein sequence ID" value="KMS93505"/>
    <property type="gene ID" value="BVRB_030800"/>
</dbReference>
<dbReference type="InterPro" id="IPR026590">
    <property type="entry name" value="Ssirtuin_cat_dom"/>
</dbReference>
<evidence type="ECO:0000256" key="1">
    <source>
        <dbReference type="ARBA" id="ARBA00022679"/>
    </source>
</evidence>
<reference evidence="5 6" key="1">
    <citation type="journal article" date="2014" name="Nature">
        <title>The genome of the recently domesticated crop plant sugar beet (Beta vulgaris).</title>
        <authorList>
            <person name="Dohm J.C."/>
            <person name="Minoche A.E."/>
            <person name="Holtgrawe D."/>
            <person name="Capella-Gutierrez S."/>
            <person name="Zakrzewski F."/>
            <person name="Tafer H."/>
            <person name="Rupp O."/>
            <person name="Sorensen T.R."/>
            <person name="Stracke R."/>
            <person name="Reinhardt R."/>
            <person name="Goesmann A."/>
            <person name="Kraft T."/>
            <person name="Schulz B."/>
            <person name="Stadler P.F."/>
            <person name="Schmidt T."/>
            <person name="Gabaldon T."/>
            <person name="Lehrach H."/>
            <person name="Weisshaar B."/>
            <person name="Himmelbauer H."/>
        </authorList>
    </citation>
    <scope>NUCLEOTIDE SEQUENCE [LARGE SCALE GENOMIC DNA]</scope>
    <source>
        <tissue evidence="5">Taproot</tissue>
    </source>
</reference>
<dbReference type="SMR" id="A0A0J8DRY9"/>
<feature type="binding site" evidence="3">
    <location>
        <position position="137"/>
    </location>
    <ligand>
        <name>Zn(2+)</name>
        <dbReference type="ChEBI" id="CHEBI:29105"/>
    </ligand>
</feature>
<keyword evidence="6" id="KW-1185">Reference proteome</keyword>
<dbReference type="InterPro" id="IPR029035">
    <property type="entry name" value="DHS-like_NAD/FAD-binding_dom"/>
</dbReference>
<feature type="binding site" evidence="3">
    <location>
        <position position="118"/>
    </location>
    <ligand>
        <name>Zn(2+)</name>
        <dbReference type="ChEBI" id="CHEBI:29105"/>
    </ligand>
</feature>
<dbReference type="SUPFAM" id="SSF52467">
    <property type="entry name" value="DHS-like NAD/FAD-binding domain"/>
    <property type="match status" value="1"/>
</dbReference>
<keyword evidence="1" id="KW-0808">Transferase</keyword>
<dbReference type="InterPro" id="IPR050134">
    <property type="entry name" value="NAD-dep_sirtuin_deacylases"/>
</dbReference>
<keyword evidence="3" id="KW-0862">Zinc</keyword>
<evidence type="ECO:0000313" key="6">
    <source>
        <dbReference type="Proteomes" id="UP000035740"/>
    </source>
</evidence>
<evidence type="ECO:0000259" key="4">
    <source>
        <dbReference type="PROSITE" id="PS50305"/>
    </source>
</evidence>
<evidence type="ECO:0000256" key="3">
    <source>
        <dbReference type="PROSITE-ProRule" id="PRU00236"/>
    </source>
</evidence>
<dbReference type="OrthoDB" id="424302at2759"/>
<feature type="binding site" evidence="3">
    <location>
        <position position="121"/>
    </location>
    <ligand>
        <name>Zn(2+)</name>
        <dbReference type="ChEBI" id="CHEBI:29105"/>
    </ligand>
</feature>
<keyword evidence="3" id="KW-0479">Metal-binding</keyword>
<dbReference type="Proteomes" id="UP000035740">
    <property type="component" value="Unassembled WGS sequence"/>
</dbReference>
<dbReference type="GO" id="GO:0046872">
    <property type="term" value="F:metal ion binding"/>
    <property type="evidence" value="ECO:0007669"/>
    <property type="project" value="UniProtKB-KW"/>
</dbReference>
<feature type="non-terminal residue" evidence="5">
    <location>
        <position position="182"/>
    </location>
</feature>
<dbReference type="PANTHER" id="PTHR11085">
    <property type="entry name" value="NAD-DEPENDENT PROTEIN DEACYLASE SIRTUIN-5, MITOCHONDRIAL-RELATED"/>
    <property type="match status" value="1"/>
</dbReference>
<name>A0A0J8DRY9_BETVV</name>
<dbReference type="PANTHER" id="PTHR11085:SF4">
    <property type="entry name" value="NAD-DEPENDENT PROTEIN DEACYLASE"/>
    <property type="match status" value="1"/>
</dbReference>
<dbReference type="GO" id="GO:0017136">
    <property type="term" value="F:histone deacetylase activity, NAD-dependent"/>
    <property type="evidence" value="ECO:0007669"/>
    <property type="project" value="TreeGrafter"/>
</dbReference>
<keyword evidence="2" id="KW-0520">NAD</keyword>
<dbReference type="GO" id="GO:0070403">
    <property type="term" value="F:NAD+ binding"/>
    <property type="evidence" value="ECO:0007669"/>
    <property type="project" value="InterPro"/>
</dbReference>
<dbReference type="Gene3D" id="3.30.1600.10">
    <property type="entry name" value="SIR2/SIRT2 'Small Domain"/>
    <property type="match status" value="1"/>
</dbReference>
<feature type="active site" description="Proton acceptor" evidence="3">
    <location>
        <position position="110"/>
    </location>
</feature>
<dbReference type="OMA" id="KVWRMLA"/>
<organism evidence="5 6">
    <name type="scientific">Beta vulgaris subsp. vulgaris</name>
    <name type="common">Beet</name>
    <dbReference type="NCBI Taxonomy" id="3555"/>
    <lineage>
        <taxon>Eukaryota</taxon>
        <taxon>Viridiplantae</taxon>
        <taxon>Streptophyta</taxon>
        <taxon>Embryophyta</taxon>
        <taxon>Tracheophyta</taxon>
        <taxon>Spermatophyta</taxon>
        <taxon>Magnoliopsida</taxon>
        <taxon>eudicotyledons</taxon>
        <taxon>Gunneridae</taxon>
        <taxon>Pentapetalae</taxon>
        <taxon>Caryophyllales</taxon>
        <taxon>Chenopodiaceae</taxon>
        <taxon>Betoideae</taxon>
        <taxon>Beta</taxon>
    </lineage>
</organism>
<protein>
    <recommendedName>
        <fullName evidence="4">Deacetylase sirtuin-type domain-containing protein</fullName>
    </recommendedName>
</protein>
<dbReference type="InterPro" id="IPR003000">
    <property type="entry name" value="Sirtuin"/>
</dbReference>
<dbReference type="PROSITE" id="PS50305">
    <property type="entry name" value="SIRTUIN"/>
    <property type="match status" value="1"/>
</dbReference>
<accession>A0A0J8DRY9</accession>
<evidence type="ECO:0000256" key="2">
    <source>
        <dbReference type="ARBA" id="ARBA00023027"/>
    </source>
</evidence>
<dbReference type="AlphaFoldDB" id="A0A0J8DRY9"/>
<feature type="binding site" evidence="3">
    <location>
        <position position="140"/>
    </location>
    <ligand>
        <name>Zn(2+)</name>
        <dbReference type="ChEBI" id="CHEBI:29105"/>
    </ligand>
</feature>
<proteinExistence type="predicted"/>
<dbReference type="Gene3D" id="3.40.50.1220">
    <property type="entry name" value="TPP-binding domain"/>
    <property type="match status" value="1"/>
</dbReference>